<dbReference type="EMBL" id="JANFNG010000002">
    <property type="protein sequence ID" value="MCQ4080042.1"/>
    <property type="molecule type" value="Genomic_DNA"/>
</dbReference>
<feature type="transmembrane region" description="Helical" evidence="9">
    <location>
        <begin position="324"/>
        <end position="346"/>
    </location>
</feature>
<keyword evidence="4 9" id="KW-0812">Transmembrane</keyword>
<feature type="transmembrane region" description="Helical" evidence="9">
    <location>
        <begin position="195"/>
        <end position="213"/>
    </location>
</feature>
<keyword evidence="5 9" id="KW-1133">Transmembrane helix</keyword>
<evidence type="ECO:0000256" key="3">
    <source>
        <dbReference type="ARBA" id="ARBA00022679"/>
    </source>
</evidence>
<feature type="transmembrane region" description="Helical" evidence="9">
    <location>
        <begin position="164"/>
        <end position="188"/>
    </location>
</feature>
<proteinExistence type="inferred from homology"/>
<dbReference type="RefSeq" id="WP_255918903.1">
    <property type="nucleotide sequence ID" value="NZ_JANFNG010000002.1"/>
</dbReference>
<dbReference type="Proteomes" id="UP001057702">
    <property type="component" value="Unassembled WGS sequence"/>
</dbReference>
<evidence type="ECO:0000256" key="2">
    <source>
        <dbReference type="ARBA" id="ARBA00022475"/>
    </source>
</evidence>
<evidence type="ECO:0000256" key="5">
    <source>
        <dbReference type="ARBA" id="ARBA00022989"/>
    </source>
</evidence>
<feature type="transmembrane region" description="Helical" evidence="9">
    <location>
        <begin position="12"/>
        <end position="32"/>
    </location>
</feature>
<feature type="transmembrane region" description="Helical" evidence="9">
    <location>
        <begin position="285"/>
        <end position="304"/>
    </location>
</feature>
<feature type="transmembrane region" description="Helical" evidence="9">
    <location>
        <begin position="258"/>
        <end position="276"/>
    </location>
</feature>
<evidence type="ECO:0000256" key="8">
    <source>
        <dbReference type="SAM" id="MobiDB-lite"/>
    </source>
</evidence>
<dbReference type="InterPro" id="IPR018584">
    <property type="entry name" value="GT87"/>
</dbReference>
<organism evidence="10 11">
    <name type="scientific">Streptomyces humicola</name>
    <dbReference type="NCBI Taxonomy" id="2953240"/>
    <lineage>
        <taxon>Bacteria</taxon>
        <taxon>Bacillati</taxon>
        <taxon>Actinomycetota</taxon>
        <taxon>Actinomycetes</taxon>
        <taxon>Kitasatosporales</taxon>
        <taxon>Streptomycetaceae</taxon>
        <taxon>Streptomyces</taxon>
    </lineage>
</organism>
<reference evidence="10" key="1">
    <citation type="submission" date="2022-06" db="EMBL/GenBank/DDBJ databases">
        <title>Draft genome sequence of Streptomyces sp. RB6PN25 isolated from peat swamp forest in Thailand.</title>
        <authorList>
            <person name="Duangmal K."/>
            <person name="Klaysubun C."/>
        </authorList>
    </citation>
    <scope>NUCLEOTIDE SEQUENCE</scope>
    <source>
        <strain evidence="10">RB6PN25</strain>
    </source>
</reference>
<feature type="transmembrane region" description="Helical" evidence="9">
    <location>
        <begin position="358"/>
        <end position="382"/>
    </location>
</feature>
<evidence type="ECO:0000256" key="9">
    <source>
        <dbReference type="SAM" id="Phobius"/>
    </source>
</evidence>
<name>A0ABT1PQU3_9ACTN</name>
<evidence type="ECO:0000256" key="1">
    <source>
        <dbReference type="ARBA" id="ARBA00004651"/>
    </source>
</evidence>
<keyword evidence="2" id="KW-1003">Cell membrane</keyword>
<protein>
    <submittedName>
        <fullName evidence="10">Glycosyltransferase 87 family protein</fullName>
    </submittedName>
</protein>
<keyword evidence="6 9" id="KW-0472">Membrane</keyword>
<feature type="region of interest" description="Disordered" evidence="8">
    <location>
        <begin position="388"/>
        <end position="417"/>
    </location>
</feature>
<sequence length="417" mass="44977">MSKPGRHWLIRNAPWLLAASLVPHVALLVFGLRTDGLIDLRVFRSLPPALLTGQLYDVRLVLHGTSIFPLPFSYPPFAALLFLPMSALPWTVVGVLWDAASLLCLAWFVHRCLSLTGVRDARVTMVWTAGLLWIEPVQTTLDFGQVNLFLAALTLWALTQRNAWATGLGTGIATAVKLVPGISVLYLLATRRRSAAACWAAVCAATAGVAWLISPAASERFWFHLLGDAGRDGPIGSVINQSLRGALSRTAGHDVGTTAPWLIAAALAVVLAVRALRTAIRHDDAFAAIVTVELLGLLLSPISWDHHWVWAAAVIIWSAPRRSAVGRLPCWAWTAATATWPVTLLLRLQPTIWAFSRPWYLSALGWVYPACAVVTFLCIAAAPGEQAADAPREAVMRNPPTLVGDPPDSRALPPPAG</sequence>
<dbReference type="Pfam" id="PF09594">
    <property type="entry name" value="GT87"/>
    <property type="match status" value="1"/>
</dbReference>
<evidence type="ECO:0000313" key="10">
    <source>
        <dbReference type="EMBL" id="MCQ4080042.1"/>
    </source>
</evidence>
<evidence type="ECO:0000256" key="6">
    <source>
        <dbReference type="ARBA" id="ARBA00023136"/>
    </source>
</evidence>
<gene>
    <name evidence="10" type="ORF">NGB36_05400</name>
</gene>
<feature type="transmembrane region" description="Helical" evidence="9">
    <location>
        <begin position="130"/>
        <end position="158"/>
    </location>
</feature>
<keyword evidence="3" id="KW-0808">Transferase</keyword>
<comment type="subcellular location">
    <subcellularLocation>
        <location evidence="1">Cell membrane</location>
        <topology evidence="1">Multi-pass membrane protein</topology>
    </subcellularLocation>
</comment>
<evidence type="ECO:0000313" key="11">
    <source>
        <dbReference type="Proteomes" id="UP001057702"/>
    </source>
</evidence>
<comment type="similarity">
    <text evidence="7">Belongs to the glycosyltransferase 87 family.</text>
</comment>
<keyword evidence="11" id="KW-1185">Reference proteome</keyword>
<evidence type="ECO:0000256" key="4">
    <source>
        <dbReference type="ARBA" id="ARBA00022692"/>
    </source>
</evidence>
<accession>A0ABT1PQU3</accession>
<feature type="transmembrane region" description="Helical" evidence="9">
    <location>
        <begin position="87"/>
        <end position="109"/>
    </location>
</feature>
<comment type="caution">
    <text evidence="10">The sequence shown here is derived from an EMBL/GenBank/DDBJ whole genome shotgun (WGS) entry which is preliminary data.</text>
</comment>
<evidence type="ECO:0000256" key="7">
    <source>
        <dbReference type="ARBA" id="ARBA00024033"/>
    </source>
</evidence>